<organism evidence="4 5">
    <name type="scientific">Paralabilibaculum antarcticum</name>
    <dbReference type="NCBI Taxonomy" id="2912572"/>
    <lineage>
        <taxon>Bacteria</taxon>
        <taxon>Pseudomonadati</taxon>
        <taxon>Bacteroidota</taxon>
        <taxon>Bacteroidia</taxon>
        <taxon>Marinilabiliales</taxon>
        <taxon>Marinifilaceae</taxon>
        <taxon>Paralabilibaculum</taxon>
    </lineage>
</organism>
<evidence type="ECO:0000256" key="1">
    <source>
        <dbReference type="ARBA" id="ARBA00022801"/>
    </source>
</evidence>
<dbReference type="PANTHER" id="PTHR42732:SF1">
    <property type="entry name" value="BETA-MANNOSIDASE"/>
    <property type="match status" value="1"/>
</dbReference>
<feature type="domain" description="Beta-galactosidase jelly roll" evidence="3">
    <location>
        <begin position="48"/>
        <end position="159"/>
    </location>
</feature>
<name>A0ABT5VW91_9BACT</name>
<evidence type="ECO:0000313" key="5">
    <source>
        <dbReference type="Proteomes" id="UP001528920"/>
    </source>
</evidence>
<keyword evidence="5" id="KW-1185">Reference proteome</keyword>
<dbReference type="Proteomes" id="UP001528920">
    <property type="component" value="Unassembled WGS sequence"/>
</dbReference>
<dbReference type="Pfam" id="PF13364">
    <property type="entry name" value="BetaGal_ABD2"/>
    <property type="match status" value="1"/>
</dbReference>
<dbReference type="SUPFAM" id="SSF49785">
    <property type="entry name" value="Galactose-binding domain-like"/>
    <property type="match status" value="2"/>
</dbReference>
<keyword evidence="2" id="KW-0326">Glycosidase</keyword>
<reference evidence="4 5" key="1">
    <citation type="submission" date="2022-01" db="EMBL/GenBank/DDBJ databases">
        <title>Labilibaculum sp. nov, a marine bacterium isolated from Antarctica.</title>
        <authorList>
            <person name="Dai W."/>
        </authorList>
    </citation>
    <scope>NUCLEOTIDE SEQUENCE [LARGE SCALE GENOMIC DNA]</scope>
    <source>
        <strain evidence="4 5">DW002</strain>
    </source>
</reference>
<comment type="caution">
    <text evidence="4">The sequence shown here is derived from an EMBL/GenBank/DDBJ whole genome shotgun (WGS) entry which is preliminary data.</text>
</comment>
<proteinExistence type="predicted"/>
<dbReference type="EMBL" id="JAKJSC010000005">
    <property type="protein sequence ID" value="MDE5419695.1"/>
    <property type="molecule type" value="Genomic_DNA"/>
</dbReference>
<dbReference type="InterPro" id="IPR025300">
    <property type="entry name" value="BetaGal_jelly_roll_dom"/>
</dbReference>
<keyword evidence="1" id="KW-0378">Hydrolase</keyword>
<evidence type="ECO:0000259" key="3">
    <source>
        <dbReference type="Pfam" id="PF13364"/>
    </source>
</evidence>
<dbReference type="InterPro" id="IPR051913">
    <property type="entry name" value="GH2_Domain-Containing"/>
</dbReference>
<dbReference type="RefSeq" id="WP_275111024.1">
    <property type="nucleotide sequence ID" value="NZ_JAKJSC010000005.1"/>
</dbReference>
<dbReference type="Gene3D" id="2.60.120.260">
    <property type="entry name" value="Galactose-binding domain-like"/>
    <property type="match status" value="2"/>
</dbReference>
<evidence type="ECO:0000313" key="4">
    <source>
        <dbReference type="EMBL" id="MDE5419695.1"/>
    </source>
</evidence>
<dbReference type="PANTHER" id="PTHR42732">
    <property type="entry name" value="BETA-GALACTOSIDASE"/>
    <property type="match status" value="1"/>
</dbReference>
<evidence type="ECO:0000256" key="2">
    <source>
        <dbReference type="ARBA" id="ARBA00023295"/>
    </source>
</evidence>
<sequence length="359" mass="41517">MKSRISKIHMVKLGLLLLFLIFQVGSVKSENLRSLVNLKGYWKFSIGDDPQWANPNYNDSKWQKVFVPDSWETNGFEDYNGYAWYRKTFELNQSYNREFVYLRMGKIDDVDEVFVNGKLVGASGNFPPRMKTAYDIPRMYPVPVSLLREDGKNTIAVRVYDEILDGGIISGDIGLFLDLDQIKMDVDLSGYWNFEINKTVDKGNLNCVNYRKGKIFVPGFWETRGYNDYDGKAVYTKSFSYPSDLSRDDKVLVLGVIDDEDEVYLNGDKLRVLRAKQDRRSSYANSNYATFRAYEIPDGLLNRSNGNEIEVIVTDHMGPGGIYRGPIGITNRDRAEALLQREYKDNRSNVQKFFDYWFD</sequence>
<protein>
    <submittedName>
        <fullName evidence="4">Beta galactosidase jelly roll domain-containing protein</fullName>
    </submittedName>
</protein>
<gene>
    <name evidence="4" type="ORF">L3049_17010</name>
</gene>
<dbReference type="InterPro" id="IPR008979">
    <property type="entry name" value="Galactose-bd-like_sf"/>
</dbReference>
<accession>A0ABT5VW91</accession>